<protein>
    <submittedName>
        <fullName evidence="2">Alpha/beta hydrolase</fullName>
    </submittedName>
</protein>
<dbReference type="EMBL" id="JANTHX010000008">
    <property type="protein sequence ID" value="MCS0500537.1"/>
    <property type="molecule type" value="Genomic_DNA"/>
</dbReference>
<comment type="caution">
    <text evidence="2">The sequence shown here is derived from an EMBL/GenBank/DDBJ whole genome shotgun (WGS) entry which is preliminary data.</text>
</comment>
<dbReference type="Pfam" id="PF12697">
    <property type="entry name" value="Abhydrolase_6"/>
    <property type="match status" value="1"/>
</dbReference>
<sequence length="278" mass="29149">MSAPAAEAVTGIATSADGTPIAWEHRGTGPVLVLVDGALCDRSFGPARPVTDELADAFTVVSYDRRGRGESGDTAPYAVEREIEDLAAVVDAAKAATGASEVDLLGQSSGAGLVYRAAAAGIPVRRIIGYEAPFVGLRPGTDGRPHDYLGTVETLLADGKNGKAVDYFMVDMVGGPGFLPIMFRLMRGPWKHLRAVAPTLPNDIRVMGGDFEVPTGLLAGIRVPALVMAGTKSPGTMREAQRRIAEAIPGALHRELEKQTHQVAPSALSPEVRSFLLG</sequence>
<dbReference type="Proteomes" id="UP001205337">
    <property type="component" value="Unassembled WGS sequence"/>
</dbReference>
<dbReference type="GO" id="GO:0016787">
    <property type="term" value="F:hydrolase activity"/>
    <property type="evidence" value="ECO:0007669"/>
    <property type="project" value="UniProtKB-KW"/>
</dbReference>
<dbReference type="InterPro" id="IPR000073">
    <property type="entry name" value="AB_hydrolase_1"/>
</dbReference>
<dbReference type="SUPFAM" id="SSF53474">
    <property type="entry name" value="alpha/beta-Hydrolases"/>
    <property type="match status" value="1"/>
</dbReference>
<feature type="domain" description="AB hydrolase-1" evidence="1">
    <location>
        <begin position="47"/>
        <end position="261"/>
    </location>
</feature>
<evidence type="ECO:0000313" key="3">
    <source>
        <dbReference type="Proteomes" id="UP001205337"/>
    </source>
</evidence>
<dbReference type="PANTHER" id="PTHR43433">
    <property type="entry name" value="HYDROLASE, ALPHA/BETA FOLD FAMILY PROTEIN"/>
    <property type="match status" value="1"/>
</dbReference>
<evidence type="ECO:0000313" key="2">
    <source>
        <dbReference type="EMBL" id="MCS0500537.1"/>
    </source>
</evidence>
<reference evidence="2 3" key="1">
    <citation type="submission" date="2022-08" db="EMBL/GenBank/DDBJ databases">
        <authorList>
            <person name="Li F."/>
        </authorList>
    </citation>
    <scope>NUCLEOTIDE SEQUENCE [LARGE SCALE GENOMIC DNA]</scope>
    <source>
        <strain evidence="2 3">10F1B-8-1</strain>
    </source>
</reference>
<dbReference type="RefSeq" id="WP_258799715.1">
    <property type="nucleotide sequence ID" value="NZ_JANTHX010000008.1"/>
</dbReference>
<proteinExistence type="predicted"/>
<dbReference type="InterPro" id="IPR029058">
    <property type="entry name" value="AB_hydrolase_fold"/>
</dbReference>
<accession>A0ABT1ZIJ3</accession>
<dbReference type="PANTHER" id="PTHR43433:SF10">
    <property type="entry name" value="AB HYDROLASE-1 DOMAIN-CONTAINING PROTEIN"/>
    <property type="match status" value="1"/>
</dbReference>
<keyword evidence="2" id="KW-0378">Hydrolase</keyword>
<name>A0ABT1ZIJ3_9MICO</name>
<evidence type="ECO:0000259" key="1">
    <source>
        <dbReference type="Pfam" id="PF12697"/>
    </source>
</evidence>
<dbReference type="Gene3D" id="3.40.50.1820">
    <property type="entry name" value="alpha/beta hydrolase"/>
    <property type="match status" value="1"/>
</dbReference>
<keyword evidence="3" id="KW-1185">Reference proteome</keyword>
<gene>
    <name evidence="2" type="ORF">NUH29_13365</name>
</gene>
<dbReference type="InterPro" id="IPR050471">
    <property type="entry name" value="AB_hydrolase"/>
</dbReference>
<organism evidence="2 3">
    <name type="scientific">Protaetiibacter mangrovi</name>
    <dbReference type="NCBI Taxonomy" id="2970926"/>
    <lineage>
        <taxon>Bacteria</taxon>
        <taxon>Bacillati</taxon>
        <taxon>Actinomycetota</taxon>
        <taxon>Actinomycetes</taxon>
        <taxon>Micrococcales</taxon>
        <taxon>Microbacteriaceae</taxon>
        <taxon>Protaetiibacter</taxon>
    </lineage>
</organism>